<name>A0A401LFP2_9FIRM</name>
<dbReference type="Pfam" id="PF00149">
    <property type="entry name" value="Metallophos"/>
    <property type="match status" value="1"/>
</dbReference>
<dbReference type="InterPro" id="IPR004843">
    <property type="entry name" value="Calcineurin-like_PHP"/>
</dbReference>
<protein>
    <submittedName>
        <fullName evidence="4">Phosphoesterase</fullName>
    </submittedName>
</protein>
<dbReference type="RefSeq" id="WP_243108020.1">
    <property type="nucleotide sequence ID" value="NZ_DAVZTY010000102.1"/>
</dbReference>
<keyword evidence="5" id="KW-1185">Reference proteome</keyword>
<dbReference type="GO" id="GO:0046872">
    <property type="term" value="F:metal ion binding"/>
    <property type="evidence" value="ECO:0007669"/>
    <property type="project" value="UniProtKB-KW"/>
</dbReference>
<organism evidence="4 5">
    <name type="scientific">Anaerotignum faecicola</name>
    <dbReference type="NCBI Taxonomy" id="2358141"/>
    <lineage>
        <taxon>Bacteria</taxon>
        <taxon>Bacillati</taxon>
        <taxon>Bacillota</taxon>
        <taxon>Clostridia</taxon>
        <taxon>Lachnospirales</taxon>
        <taxon>Anaerotignaceae</taxon>
        <taxon>Anaerotignum</taxon>
    </lineage>
</organism>
<dbReference type="GO" id="GO:0016020">
    <property type="term" value="C:membrane"/>
    <property type="evidence" value="ECO:0007669"/>
    <property type="project" value="GOC"/>
</dbReference>
<keyword evidence="1" id="KW-0479">Metal-binding</keyword>
<dbReference type="GO" id="GO:0008758">
    <property type="term" value="F:UDP-2,3-diacylglucosamine hydrolase activity"/>
    <property type="evidence" value="ECO:0007669"/>
    <property type="project" value="TreeGrafter"/>
</dbReference>
<reference evidence="4 5" key="1">
    <citation type="submission" date="2018-10" db="EMBL/GenBank/DDBJ databases">
        <title>Draft Genome Sequence of Anaerotignum sp. KCTC 15736.</title>
        <authorList>
            <person name="Choi S.H."/>
            <person name="Kim J.S."/>
            <person name="Kang S.W."/>
            <person name="Lee J.S."/>
            <person name="Park S.H."/>
        </authorList>
    </citation>
    <scope>NUCLEOTIDE SEQUENCE [LARGE SCALE GENOMIC DNA]</scope>
    <source>
        <strain evidence="4 5">KCTC 15736</strain>
    </source>
</reference>
<evidence type="ECO:0000313" key="4">
    <source>
        <dbReference type="EMBL" id="GCB30255.1"/>
    </source>
</evidence>
<keyword evidence="2" id="KW-0378">Hydrolase</keyword>
<dbReference type="CDD" id="cd07385">
    <property type="entry name" value="MPP_YkuE_C"/>
    <property type="match status" value="1"/>
</dbReference>
<dbReference type="InterPro" id="IPR029052">
    <property type="entry name" value="Metallo-depent_PP-like"/>
</dbReference>
<proteinExistence type="predicted"/>
<dbReference type="AlphaFoldDB" id="A0A401LFP2"/>
<comment type="caution">
    <text evidence="4">The sequence shown here is derived from an EMBL/GenBank/DDBJ whole genome shotgun (WGS) entry which is preliminary data.</text>
</comment>
<dbReference type="GeneID" id="86194924"/>
<dbReference type="SUPFAM" id="SSF56300">
    <property type="entry name" value="Metallo-dependent phosphatases"/>
    <property type="match status" value="1"/>
</dbReference>
<dbReference type="GO" id="GO:0009245">
    <property type="term" value="P:lipid A biosynthetic process"/>
    <property type="evidence" value="ECO:0007669"/>
    <property type="project" value="TreeGrafter"/>
</dbReference>
<dbReference type="InterPro" id="IPR051158">
    <property type="entry name" value="Metallophosphoesterase_sf"/>
</dbReference>
<sequence length="276" mass="31070">MMKKRTLGCICGGLLLGAFLYWQNNGLILTKMTYRGEIPAGFDGYKILQIADLQNKVFGRRQEPLLRKIEQSCPDIIVISGDLVDRHENRTDVDGAMEFIHALVTYAPVYFVSGNHEHQSGEWEILEEALVEAGVTVLNNGKSVIERNGDTITLLGLADKKANRHYDLLLHSLMAGQEDSFNILLSHRPELFETYVHEGLDLVFTGHAHGGQIVIPFFRQGIFAPHQGFFPKYTEGMHEKDGTVMIVSRGLGNSSFPFRIFNRPELIEVTLRQEGK</sequence>
<gene>
    <name evidence="4" type="ORF">KGMB03357_19160</name>
</gene>
<accession>A0A401LFP2</accession>
<dbReference type="PANTHER" id="PTHR31302">
    <property type="entry name" value="TRANSMEMBRANE PROTEIN WITH METALLOPHOSPHOESTERASE DOMAIN-RELATED"/>
    <property type="match status" value="1"/>
</dbReference>
<dbReference type="PANTHER" id="PTHR31302:SF31">
    <property type="entry name" value="PHOSPHODIESTERASE YAEI"/>
    <property type="match status" value="1"/>
</dbReference>
<dbReference type="Proteomes" id="UP000287361">
    <property type="component" value="Unassembled WGS sequence"/>
</dbReference>
<evidence type="ECO:0000256" key="1">
    <source>
        <dbReference type="ARBA" id="ARBA00022723"/>
    </source>
</evidence>
<evidence type="ECO:0000256" key="2">
    <source>
        <dbReference type="ARBA" id="ARBA00022801"/>
    </source>
</evidence>
<dbReference type="Gene3D" id="3.60.21.10">
    <property type="match status" value="1"/>
</dbReference>
<dbReference type="EMBL" id="BHVZ01000012">
    <property type="protein sequence ID" value="GCB30255.1"/>
    <property type="molecule type" value="Genomic_DNA"/>
</dbReference>
<evidence type="ECO:0000259" key="3">
    <source>
        <dbReference type="Pfam" id="PF00149"/>
    </source>
</evidence>
<feature type="domain" description="Calcineurin-like phosphoesterase" evidence="3">
    <location>
        <begin position="46"/>
        <end position="210"/>
    </location>
</feature>
<evidence type="ECO:0000313" key="5">
    <source>
        <dbReference type="Proteomes" id="UP000287361"/>
    </source>
</evidence>